<name>A0A5B0Q693_PUCGR</name>
<gene>
    <name evidence="3" type="ORF">PGT21_014050</name>
</gene>
<evidence type="ECO:0000313" key="3">
    <source>
        <dbReference type="EMBL" id="KAA1108484.1"/>
    </source>
</evidence>
<protein>
    <submittedName>
        <fullName evidence="3">Uncharacterized protein</fullName>
    </submittedName>
</protein>
<keyword evidence="2" id="KW-0732">Signal</keyword>
<feature type="signal peptide" evidence="2">
    <location>
        <begin position="1"/>
        <end position="21"/>
    </location>
</feature>
<evidence type="ECO:0000256" key="2">
    <source>
        <dbReference type="SAM" id="SignalP"/>
    </source>
</evidence>
<dbReference type="OrthoDB" id="10354177at2759"/>
<comment type="caution">
    <text evidence="3">The sequence shown here is derived from an EMBL/GenBank/DDBJ whole genome shotgun (WGS) entry which is preliminary data.</text>
</comment>
<feature type="chain" id="PRO_5022870234" evidence="2">
    <location>
        <begin position="22"/>
        <end position="311"/>
    </location>
</feature>
<dbReference type="EMBL" id="VSWC01000028">
    <property type="protein sequence ID" value="KAA1108484.1"/>
    <property type="molecule type" value="Genomic_DNA"/>
</dbReference>
<proteinExistence type="predicted"/>
<organism evidence="3 4">
    <name type="scientific">Puccinia graminis f. sp. tritici</name>
    <dbReference type="NCBI Taxonomy" id="56615"/>
    <lineage>
        <taxon>Eukaryota</taxon>
        <taxon>Fungi</taxon>
        <taxon>Dikarya</taxon>
        <taxon>Basidiomycota</taxon>
        <taxon>Pucciniomycotina</taxon>
        <taxon>Pucciniomycetes</taxon>
        <taxon>Pucciniales</taxon>
        <taxon>Pucciniaceae</taxon>
        <taxon>Puccinia</taxon>
    </lineage>
</organism>
<reference evidence="3 4" key="1">
    <citation type="submission" date="2019-05" db="EMBL/GenBank/DDBJ databases">
        <title>Emergence of the Ug99 lineage of the wheat stem rust pathogen through somatic hybridization.</title>
        <authorList>
            <person name="Li F."/>
            <person name="Upadhyaya N.M."/>
            <person name="Sperschneider J."/>
            <person name="Matny O."/>
            <person name="Nguyen-Phuc H."/>
            <person name="Mago R."/>
            <person name="Raley C."/>
            <person name="Miller M.E."/>
            <person name="Silverstein K.A.T."/>
            <person name="Henningsen E."/>
            <person name="Hirsch C.D."/>
            <person name="Visser B."/>
            <person name="Pretorius Z.A."/>
            <person name="Steffenson B.J."/>
            <person name="Schwessinger B."/>
            <person name="Dodds P.N."/>
            <person name="Figueroa M."/>
        </authorList>
    </citation>
    <scope>NUCLEOTIDE SEQUENCE [LARGE SCALE GENOMIC DNA]</scope>
    <source>
        <strain evidence="3">21-0</strain>
    </source>
</reference>
<dbReference type="AlphaFoldDB" id="A0A5B0Q693"/>
<accession>A0A5B0Q693</accession>
<feature type="compositionally biased region" description="Polar residues" evidence="1">
    <location>
        <begin position="136"/>
        <end position="150"/>
    </location>
</feature>
<evidence type="ECO:0000313" key="4">
    <source>
        <dbReference type="Proteomes" id="UP000324748"/>
    </source>
</evidence>
<feature type="region of interest" description="Disordered" evidence="1">
    <location>
        <begin position="133"/>
        <end position="189"/>
    </location>
</feature>
<evidence type="ECO:0000256" key="1">
    <source>
        <dbReference type="SAM" id="MobiDB-lite"/>
    </source>
</evidence>
<sequence length="311" mass="35330">MKLLAHILLALELLQYNTISAHPVSLSKPLLKREPLEFNGKSKNHWLKRRAPMESAGGRLQEGTSNLGKNLDLVDPEATSGETQVSRSASDENSACIYPEEKIIHEVQEGNAHPKSGTSAETHQEEYNKIVGKEIQSGSSRIDTSGSPNQSEDHVDHGEDSEESTEVFIGRPGDFGKDAPPKDIFLGRPRDATTIPLKKNKKPSQELKRHHILSLWDQGLYREIFEYLMKRWKSRQQENKTYLRMKKELAVRYVSERLATAAFKLAPKTGYSSIGEHLEHELDVRRARLEQAMIHIERLKSSPSWIERHAK</sequence>
<keyword evidence="4" id="KW-1185">Reference proteome</keyword>
<dbReference type="Proteomes" id="UP000324748">
    <property type="component" value="Unassembled WGS sequence"/>
</dbReference>